<protein>
    <recommendedName>
        <fullName evidence="1">D-inositol 3-phosphate glycosyltransferase</fullName>
    </recommendedName>
</protein>
<evidence type="ECO:0000256" key="2">
    <source>
        <dbReference type="ARBA" id="ARBA00022679"/>
    </source>
</evidence>
<keyword evidence="2" id="KW-0808">Transferase</keyword>
<feature type="domain" description="Glycosyl transferase family 1" evidence="3">
    <location>
        <begin position="236"/>
        <end position="387"/>
    </location>
</feature>
<organism evidence="4 5">
    <name type="scientific">Streptomyces marokkonensis</name>
    <dbReference type="NCBI Taxonomy" id="324855"/>
    <lineage>
        <taxon>Bacteria</taxon>
        <taxon>Bacillati</taxon>
        <taxon>Actinomycetota</taxon>
        <taxon>Actinomycetes</taxon>
        <taxon>Kitasatosporales</taxon>
        <taxon>Streptomycetaceae</taxon>
        <taxon>Streptomyces</taxon>
    </lineage>
</organism>
<dbReference type="Gene3D" id="3.40.50.2000">
    <property type="entry name" value="Glycogen Phosphorylase B"/>
    <property type="match status" value="1"/>
</dbReference>
<dbReference type="Proteomes" id="UP001500034">
    <property type="component" value="Unassembled WGS sequence"/>
</dbReference>
<dbReference type="PANTHER" id="PTHR12526">
    <property type="entry name" value="GLYCOSYLTRANSFERASE"/>
    <property type="match status" value="1"/>
</dbReference>
<name>A0ABP7QJ56_9ACTN</name>
<proteinExistence type="predicted"/>
<accession>A0ABP7QJ56</accession>
<dbReference type="Pfam" id="PF00534">
    <property type="entry name" value="Glycos_transf_1"/>
    <property type="match status" value="1"/>
</dbReference>
<reference evidence="5" key="1">
    <citation type="journal article" date="2019" name="Int. J. Syst. Evol. Microbiol.">
        <title>The Global Catalogue of Microorganisms (GCM) 10K type strain sequencing project: providing services to taxonomists for standard genome sequencing and annotation.</title>
        <authorList>
            <consortium name="The Broad Institute Genomics Platform"/>
            <consortium name="The Broad Institute Genome Sequencing Center for Infectious Disease"/>
            <person name="Wu L."/>
            <person name="Ma J."/>
        </authorList>
    </citation>
    <scope>NUCLEOTIDE SEQUENCE [LARGE SCALE GENOMIC DNA]</scope>
    <source>
        <strain evidence="5">JCM 17027</strain>
    </source>
</reference>
<evidence type="ECO:0000256" key="1">
    <source>
        <dbReference type="ARBA" id="ARBA00021292"/>
    </source>
</evidence>
<evidence type="ECO:0000259" key="3">
    <source>
        <dbReference type="Pfam" id="PF00534"/>
    </source>
</evidence>
<dbReference type="CDD" id="cd03801">
    <property type="entry name" value="GT4_PimA-like"/>
    <property type="match status" value="1"/>
</dbReference>
<dbReference type="SUPFAM" id="SSF53756">
    <property type="entry name" value="UDP-Glycosyltransferase/glycogen phosphorylase"/>
    <property type="match status" value="1"/>
</dbReference>
<evidence type="ECO:0000313" key="5">
    <source>
        <dbReference type="Proteomes" id="UP001500034"/>
    </source>
</evidence>
<comment type="caution">
    <text evidence="4">The sequence shown here is derived from an EMBL/GenBank/DDBJ whole genome shotgun (WGS) entry which is preliminary data.</text>
</comment>
<keyword evidence="5" id="KW-1185">Reference proteome</keyword>
<gene>
    <name evidence="4" type="ORF">GCM10022384_35040</name>
</gene>
<sequence>MRMHHATSPPPPTVVSEAVRRPRVIVALHEGFYGAASGTGFSNRSFLTALARILPPGRLSVITPHVPETAGAHDRRWAAEVQQMLRQAEADVITSPGVQAAPESIHGSVQLCDLAGEAAVRIAERASRCLLIGLDIPFLGLAPYTSPTMDLLLVPRSMTALTRPKDLSRVRWEREALRAATVRGGRIGAISSHMRGHLLVNYAVPRGSIVSIPNGLIREEMARPTIVLPLPFKARAGFLLAMGRAVPTKGFDDLLEALLLLKQRGVRAPHLVLAAVTSDEHERSTSYQEDLAAHIHAHGLDATLITRFTPAIRAWLYNPALRAVVVPSREEPFGRIPLEAFAAGAGPVVATTAGGLAQTVVEGETGFTAAPRDAKSLASAIHRALTVLPRERDRLRSAGVALVRSRHDYEASIASVIGRIAPWALEPASSAEGRSR</sequence>
<dbReference type="RefSeq" id="WP_345593336.1">
    <property type="nucleotide sequence ID" value="NZ_BAABCQ010000062.1"/>
</dbReference>
<dbReference type="EMBL" id="BAABCQ010000062">
    <property type="protein sequence ID" value="GAA3983292.1"/>
    <property type="molecule type" value="Genomic_DNA"/>
</dbReference>
<dbReference type="PANTHER" id="PTHR12526:SF638">
    <property type="entry name" value="SPORE COAT PROTEIN SA"/>
    <property type="match status" value="1"/>
</dbReference>
<evidence type="ECO:0000313" key="4">
    <source>
        <dbReference type="EMBL" id="GAA3983292.1"/>
    </source>
</evidence>
<dbReference type="InterPro" id="IPR001296">
    <property type="entry name" value="Glyco_trans_1"/>
</dbReference>